<keyword evidence="1" id="KW-1133">Transmembrane helix</keyword>
<sequence length="210" mass="23419">MIAPSLSVYYVIVTTLKLFSHRRIYRSNAIKRIEKHPYSFPQQLHSPSSYKPKLKMFLRILALLPFVSLAISSIVVDNSFHKFCANIDTFAAEVVLSVAKAADSDIKDATNTCPTTVLSEGQGHVVLSKFEDLKPSFLKVCQCVIDSRKDVDKLHFTQAVPIIKLFKEDLNALMEKVLKCTPDGSRAGMDAADEEIIRALQKVADAYNAN</sequence>
<dbReference type="Proteomes" id="UP001175228">
    <property type="component" value="Unassembled WGS sequence"/>
</dbReference>
<proteinExistence type="predicted"/>
<accession>A0AA39UC68</accession>
<comment type="caution">
    <text evidence="2">The sequence shown here is derived from an EMBL/GenBank/DDBJ whole genome shotgun (WGS) entry which is preliminary data.</text>
</comment>
<keyword evidence="1" id="KW-0812">Transmembrane</keyword>
<organism evidence="2 3">
    <name type="scientific">Armillaria luteobubalina</name>
    <dbReference type="NCBI Taxonomy" id="153913"/>
    <lineage>
        <taxon>Eukaryota</taxon>
        <taxon>Fungi</taxon>
        <taxon>Dikarya</taxon>
        <taxon>Basidiomycota</taxon>
        <taxon>Agaricomycotina</taxon>
        <taxon>Agaricomycetes</taxon>
        <taxon>Agaricomycetidae</taxon>
        <taxon>Agaricales</taxon>
        <taxon>Marasmiineae</taxon>
        <taxon>Physalacriaceae</taxon>
        <taxon>Armillaria</taxon>
    </lineage>
</organism>
<name>A0AA39UC68_9AGAR</name>
<keyword evidence="1" id="KW-0472">Membrane</keyword>
<keyword evidence="3" id="KW-1185">Reference proteome</keyword>
<evidence type="ECO:0000313" key="3">
    <source>
        <dbReference type="Proteomes" id="UP001175228"/>
    </source>
</evidence>
<protein>
    <submittedName>
        <fullName evidence="2">Uncharacterized protein</fullName>
    </submittedName>
</protein>
<dbReference type="AlphaFoldDB" id="A0AA39UC68"/>
<evidence type="ECO:0000256" key="1">
    <source>
        <dbReference type="SAM" id="Phobius"/>
    </source>
</evidence>
<gene>
    <name evidence="2" type="ORF">EDD18DRAFT_1363165</name>
</gene>
<evidence type="ECO:0000313" key="2">
    <source>
        <dbReference type="EMBL" id="KAK0481213.1"/>
    </source>
</evidence>
<dbReference type="EMBL" id="JAUEPU010000073">
    <property type="protein sequence ID" value="KAK0481213.1"/>
    <property type="molecule type" value="Genomic_DNA"/>
</dbReference>
<reference evidence="2" key="1">
    <citation type="submission" date="2023-06" db="EMBL/GenBank/DDBJ databases">
        <authorList>
            <consortium name="Lawrence Berkeley National Laboratory"/>
            <person name="Ahrendt S."/>
            <person name="Sahu N."/>
            <person name="Indic B."/>
            <person name="Wong-Bajracharya J."/>
            <person name="Merenyi Z."/>
            <person name="Ke H.-M."/>
            <person name="Monk M."/>
            <person name="Kocsube S."/>
            <person name="Drula E."/>
            <person name="Lipzen A."/>
            <person name="Balint B."/>
            <person name="Henrissat B."/>
            <person name="Andreopoulos B."/>
            <person name="Martin F.M."/>
            <person name="Harder C.B."/>
            <person name="Rigling D."/>
            <person name="Ford K.L."/>
            <person name="Foster G.D."/>
            <person name="Pangilinan J."/>
            <person name="Papanicolaou A."/>
            <person name="Barry K."/>
            <person name="LaButti K."/>
            <person name="Viragh M."/>
            <person name="Koriabine M."/>
            <person name="Yan M."/>
            <person name="Riley R."/>
            <person name="Champramary S."/>
            <person name="Plett K.L."/>
            <person name="Tsai I.J."/>
            <person name="Slot J."/>
            <person name="Sipos G."/>
            <person name="Plett J."/>
            <person name="Nagy L.G."/>
            <person name="Grigoriev I.V."/>
        </authorList>
    </citation>
    <scope>NUCLEOTIDE SEQUENCE</scope>
    <source>
        <strain evidence="2">HWK02</strain>
    </source>
</reference>
<feature type="transmembrane region" description="Helical" evidence="1">
    <location>
        <begin position="56"/>
        <end position="76"/>
    </location>
</feature>